<dbReference type="Pfam" id="PF09991">
    <property type="entry name" value="DUF2232"/>
    <property type="match status" value="1"/>
</dbReference>
<protein>
    <submittedName>
        <fullName evidence="3">DUF2232 domain-containing protein</fullName>
    </submittedName>
    <submittedName>
        <fullName evidence="2">Membrane protein</fullName>
    </submittedName>
</protein>
<keyword evidence="1" id="KW-1133">Transmembrane helix</keyword>
<dbReference type="OrthoDB" id="5659946at2"/>
<dbReference type="Proteomes" id="UP000317327">
    <property type="component" value="Unassembled WGS sequence"/>
</dbReference>
<feature type="transmembrane region" description="Helical" evidence="1">
    <location>
        <begin position="151"/>
        <end position="173"/>
    </location>
</feature>
<feature type="transmembrane region" description="Helical" evidence="1">
    <location>
        <begin position="93"/>
        <end position="113"/>
    </location>
</feature>
<evidence type="ECO:0000313" key="2">
    <source>
        <dbReference type="EMBL" id="SUD41808.1"/>
    </source>
</evidence>
<feature type="transmembrane region" description="Helical" evidence="1">
    <location>
        <begin position="250"/>
        <end position="272"/>
    </location>
</feature>
<accession>A0A379IZT1</accession>
<evidence type="ECO:0000313" key="5">
    <source>
        <dbReference type="Proteomes" id="UP000317327"/>
    </source>
</evidence>
<gene>
    <name evidence="3" type="ORF">EQ836_12525</name>
    <name evidence="2" type="ORF">NCTC10899_04689</name>
</gene>
<feature type="transmembrane region" description="Helical" evidence="1">
    <location>
        <begin position="51"/>
        <end position="81"/>
    </location>
</feature>
<dbReference type="EMBL" id="UGUU01000001">
    <property type="protein sequence ID" value="SUD41808.1"/>
    <property type="molecule type" value="Genomic_DNA"/>
</dbReference>
<sequence length="293" mass="31051">MRALAEYIMRGRMQATLVVVSSAIVPLFAWLSAAAGALVLLRRGLSDALGIVIWAALPAAYFCYLGDPSVLMVLLGTLALAQVLRRSASWVRVLMALVPVGVVFALVVSVALVENLEAMAEVFRQALAELPAQSAGGPSSEQLQSMQQASLVPLLGGLMTFSLLTMSILSLALARYWQASLYNPGGFGEEFRQIRLPVPFALALIAGVFLAPSLLGDAGWAFTLICMLPLMLAGLALGHGLIAMKQLSSFWSIGLYVALLMAANLICLLAVVDSLFDFRGRLARKSGPADGEG</sequence>
<organism evidence="2 4">
    <name type="scientific">Ectopseudomonas mendocina</name>
    <name type="common">Pseudomonas mendocina</name>
    <dbReference type="NCBI Taxonomy" id="300"/>
    <lineage>
        <taxon>Bacteria</taxon>
        <taxon>Pseudomonadati</taxon>
        <taxon>Pseudomonadota</taxon>
        <taxon>Gammaproteobacteria</taxon>
        <taxon>Pseudomonadales</taxon>
        <taxon>Pseudomonadaceae</taxon>
        <taxon>Ectopseudomonas</taxon>
    </lineage>
</organism>
<keyword evidence="1" id="KW-0812">Transmembrane</keyword>
<dbReference type="EMBL" id="SCFV01000005">
    <property type="protein sequence ID" value="TRO18379.1"/>
    <property type="molecule type" value="Genomic_DNA"/>
</dbReference>
<evidence type="ECO:0000313" key="4">
    <source>
        <dbReference type="Proteomes" id="UP000254260"/>
    </source>
</evidence>
<feature type="transmembrane region" description="Helical" evidence="1">
    <location>
        <begin position="194"/>
        <end position="212"/>
    </location>
</feature>
<name>A0A379IZT1_ECTME</name>
<feature type="transmembrane region" description="Helical" evidence="1">
    <location>
        <begin position="218"/>
        <end position="238"/>
    </location>
</feature>
<dbReference type="AlphaFoldDB" id="A0A379IZT1"/>
<keyword evidence="1" id="KW-0472">Membrane</keyword>
<dbReference type="InterPro" id="IPR018710">
    <property type="entry name" value="DUF2232"/>
</dbReference>
<proteinExistence type="predicted"/>
<dbReference type="RefSeq" id="WP_013713866.1">
    <property type="nucleotide sequence ID" value="NZ_CAXYQS010000001.1"/>
</dbReference>
<evidence type="ECO:0000256" key="1">
    <source>
        <dbReference type="SAM" id="Phobius"/>
    </source>
</evidence>
<reference evidence="2 4" key="1">
    <citation type="submission" date="2018-06" db="EMBL/GenBank/DDBJ databases">
        <authorList>
            <consortium name="Pathogen Informatics"/>
            <person name="Doyle S."/>
        </authorList>
    </citation>
    <scope>NUCLEOTIDE SEQUENCE [LARGE SCALE GENOMIC DNA]</scope>
    <source>
        <strain evidence="2 4">NCTC10899</strain>
    </source>
</reference>
<reference evidence="3 5" key="2">
    <citation type="submission" date="2019-01" db="EMBL/GenBank/DDBJ databases">
        <title>Whole genome shotgun sequencing of Pseudomonas spp. isolated by its ability to degrade furfural.</title>
        <authorList>
            <person name="Donoso R."/>
            <person name="Farkas C."/>
            <person name="Villegas P."/>
            <person name="Gonzales-Toro F."/>
            <person name="Guajardo-Parra M."/>
            <person name="Araya-Nail M."/>
            <person name="Morgante V."/>
            <person name="Perez-Pantoja D."/>
        </authorList>
    </citation>
    <scope>NUCLEOTIDE SEQUENCE [LARGE SCALE GENOMIC DNA]</scope>
    <source>
        <strain evidence="3 5">VN231</strain>
    </source>
</reference>
<evidence type="ECO:0000313" key="3">
    <source>
        <dbReference type="EMBL" id="TRO18379.1"/>
    </source>
</evidence>
<dbReference type="Proteomes" id="UP000254260">
    <property type="component" value="Unassembled WGS sequence"/>
</dbReference>